<dbReference type="InterPro" id="IPR027417">
    <property type="entry name" value="P-loop_NTPase"/>
</dbReference>
<dbReference type="PANTHER" id="PTHR43875">
    <property type="entry name" value="MALTODEXTRIN IMPORT ATP-BINDING PROTEIN MSMX"/>
    <property type="match status" value="1"/>
</dbReference>
<dbReference type="Gene3D" id="2.40.50.100">
    <property type="match status" value="1"/>
</dbReference>
<dbReference type="SUPFAM" id="SSF50331">
    <property type="entry name" value="MOP-like"/>
    <property type="match status" value="1"/>
</dbReference>
<sequence>MSSVTFENVKKAYGQTQVVKQFDLHIDDGEFVVFLGPSGCGKSTTLRMLAGLEEITSGDIRIGDRLVNDLHPKDRDTAMVFQSYALYPHMTVEKNIGFPMKMAGVKKEVIAQHVKEIAESLELTPLLKRYPKALSGGQRQRVAMGRAMVRVPSVFLFDEPLSNLDTKLRGTMRAEIKAMHKKIKTTTLYVTHDQVEAMSLADRVVILKDGYVSQVGTPKEIFESPCSKFVATFIGAPEMNILSARATSADDTVVTVGEQSVTLNKAHDLPTLDIEYGIRPSDFYLNRQTVQSDNIGTLTATVNMVELLGSNYHLHCSVDGQNILAEVESPTGLEELENQQIELYFDLNRTHLFDLEGLTITGTAQG</sequence>
<dbReference type="Pfam" id="PF08402">
    <property type="entry name" value="TOBE_2"/>
    <property type="match status" value="1"/>
</dbReference>
<evidence type="ECO:0000256" key="1">
    <source>
        <dbReference type="ARBA" id="ARBA00022448"/>
    </source>
</evidence>
<dbReference type="CDD" id="cd03301">
    <property type="entry name" value="ABC_MalK_N"/>
    <property type="match status" value="1"/>
</dbReference>
<accession>A0A9X1XIX3</accession>
<keyword evidence="1" id="KW-0813">Transport</keyword>
<dbReference type="InterPro" id="IPR003593">
    <property type="entry name" value="AAA+_ATPase"/>
</dbReference>
<dbReference type="GO" id="GO:0016887">
    <property type="term" value="F:ATP hydrolysis activity"/>
    <property type="evidence" value="ECO:0007669"/>
    <property type="project" value="InterPro"/>
</dbReference>
<keyword evidence="5" id="KW-0472">Membrane</keyword>
<name>A0A9X1XIX3_9VIBR</name>
<dbReference type="InterPro" id="IPR003439">
    <property type="entry name" value="ABC_transporter-like_ATP-bd"/>
</dbReference>
<evidence type="ECO:0000256" key="5">
    <source>
        <dbReference type="ARBA" id="ARBA00023136"/>
    </source>
</evidence>
<evidence type="ECO:0000256" key="2">
    <source>
        <dbReference type="ARBA" id="ARBA00022475"/>
    </source>
</evidence>
<dbReference type="RefSeq" id="WP_248008028.1">
    <property type="nucleotide sequence ID" value="NZ_JAJHVV010000003.1"/>
</dbReference>
<dbReference type="PROSITE" id="PS00211">
    <property type="entry name" value="ABC_TRANSPORTER_1"/>
    <property type="match status" value="1"/>
</dbReference>
<dbReference type="GO" id="GO:0140359">
    <property type="term" value="F:ABC-type transporter activity"/>
    <property type="evidence" value="ECO:0007669"/>
    <property type="project" value="InterPro"/>
</dbReference>
<evidence type="ECO:0000313" key="7">
    <source>
        <dbReference type="EMBL" id="MCK6262920.1"/>
    </source>
</evidence>
<keyword evidence="8" id="KW-1185">Reference proteome</keyword>
<proteinExistence type="predicted"/>
<dbReference type="Gene3D" id="2.40.50.140">
    <property type="entry name" value="Nucleic acid-binding proteins"/>
    <property type="match status" value="1"/>
</dbReference>
<organism evidence="7 8">
    <name type="scientific">Vibrio amylolyticus</name>
    <dbReference type="NCBI Taxonomy" id="2847292"/>
    <lineage>
        <taxon>Bacteria</taxon>
        <taxon>Pseudomonadati</taxon>
        <taxon>Pseudomonadota</taxon>
        <taxon>Gammaproteobacteria</taxon>
        <taxon>Vibrionales</taxon>
        <taxon>Vibrionaceae</taxon>
        <taxon>Vibrio</taxon>
    </lineage>
</organism>
<dbReference type="Pfam" id="PF00005">
    <property type="entry name" value="ABC_tran"/>
    <property type="match status" value="1"/>
</dbReference>
<keyword evidence="2" id="KW-1003">Cell membrane</keyword>
<dbReference type="PANTHER" id="PTHR43875:SF1">
    <property type="entry name" value="OSMOPROTECTIVE COMPOUNDS UPTAKE ATP-BINDING PROTEIN GGTA"/>
    <property type="match status" value="1"/>
</dbReference>
<dbReference type="InterPro" id="IPR012340">
    <property type="entry name" value="NA-bd_OB-fold"/>
</dbReference>
<dbReference type="Proteomes" id="UP001139559">
    <property type="component" value="Unassembled WGS sequence"/>
</dbReference>
<evidence type="ECO:0000256" key="4">
    <source>
        <dbReference type="ARBA" id="ARBA00022840"/>
    </source>
</evidence>
<dbReference type="GO" id="GO:0008643">
    <property type="term" value="P:carbohydrate transport"/>
    <property type="evidence" value="ECO:0007669"/>
    <property type="project" value="InterPro"/>
</dbReference>
<dbReference type="InterPro" id="IPR013611">
    <property type="entry name" value="Transp-assoc_OB_typ2"/>
</dbReference>
<reference evidence="7" key="1">
    <citation type="submission" date="2021-11" db="EMBL/GenBank/DDBJ databases">
        <title>Vibrio ZSDE26 sp. nov. and Vibrio ZSDZ34 sp. nov., isolated from coastal seawater in Qingdao.</title>
        <authorList>
            <person name="Zhang P."/>
        </authorList>
    </citation>
    <scope>NUCLEOTIDE SEQUENCE</scope>
    <source>
        <strain evidence="7">ZSDE26</strain>
    </source>
</reference>
<evidence type="ECO:0000256" key="3">
    <source>
        <dbReference type="ARBA" id="ARBA00022741"/>
    </source>
</evidence>
<protein>
    <submittedName>
        <fullName evidence="7">ABC transporter ATP-binding protein</fullName>
    </submittedName>
</protein>
<dbReference type="Gene3D" id="3.40.50.300">
    <property type="entry name" value="P-loop containing nucleotide triphosphate hydrolases"/>
    <property type="match status" value="1"/>
</dbReference>
<dbReference type="InterPro" id="IPR015855">
    <property type="entry name" value="ABC_transpr_MalK-like"/>
</dbReference>
<dbReference type="EMBL" id="JAJHVV010000003">
    <property type="protein sequence ID" value="MCK6262920.1"/>
    <property type="molecule type" value="Genomic_DNA"/>
</dbReference>
<gene>
    <name evidence="7" type="ORF">KP803_06465</name>
</gene>
<dbReference type="InterPro" id="IPR017871">
    <property type="entry name" value="ABC_transporter-like_CS"/>
</dbReference>
<dbReference type="InterPro" id="IPR047641">
    <property type="entry name" value="ABC_transpr_MalK/UgpC-like"/>
</dbReference>
<keyword evidence="4 7" id="KW-0067">ATP-binding</keyword>
<dbReference type="FunFam" id="3.40.50.300:FF:000042">
    <property type="entry name" value="Maltose/maltodextrin ABC transporter, ATP-binding protein"/>
    <property type="match status" value="1"/>
</dbReference>
<dbReference type="PROSITE" id="PS50893">
    <property type="entry name" value="ABC_TRANSPORTER_2"/>
    <property type="match status" value="1"/>
</dbReference>
<evidence type="ECO:0000259" key="6">
    <source>
        <dbReference type="PROSITE" id="PS50893"/>
    </source>
</evidence>
<dbReference type="SUPFAM" id="SSF52540">
    <property type="entry name" value="P-loop containing nucleoside triphosphate hydrolases"/>
    <property type="match status" value="1"/>
</dbReference>
<dbReference type="SMART" id="SM00382">
    <property type="entry name" value="AAA"/>
    <property type="match status" value="1"/>
</dbReference>
<evidence type="ECO:0000313" key="8">
    <source>
        <dbReference type="Proteomes" id="UP001139559"/>
    </source>
</evidence>
<comment type="caution">
    <text evidence="7">The sequence shown here is derived from an EMBL/GenBank/DDBJ whole genome shotgun (WGS) entry which is preliminary data.</text>
</comment>
<keyword evidence="3" id="KW-0547">Nucleotide-binding</keyword>
<dbReference type="GO" id="GO:0055052">
    <property type="term" value="C:ATP-binding cassette (ABC) transporter complex, substrate-binding subunit-containing"/>
    <property type="evidence" value="ECO:0007669"/>
    <property type="project" value="TreeGrafter"/>
</dbReference>
<dbReference type="AlphaFoldDB" id="A0A9X1XIX3"/>
<dbReference type="InterPro" id="IPR008995">
    <property type="entry name" value="Mo/tungstate-bd_C_term_dom"/>
</dbReference>
<feature type="domain" description="ABC transporter" evidence="6">
    <location>
        <begin position="4"/>
        <end position="234"/>
    </location>
</feature>
<dbReference type="GO" id="GO:0005524">
    <property type="term" value="F:ATP binding"/>
    <property type="evidence" value="ECO:0007669"/>
    <property type="project" value="UniProtKB-KW"/>
</dbReference>
<dbReference type="NCBIfam" id="NF008653">
    <property type="entry name" value="PRK11650.1"/>
    <property type="match status" value="1"/>
</dbReference>